<dbReference type="InterPro" id="IPR027417">
    <property type="entry name" value="P-loop_NTPase"/>
</dbReference>
<dbReference type="AlphaFoldDB" id="E1YGM5"/>
<dbReference type="SUPFAM" id="SSF52540">
    <property type="entry name" value="P-loop containing nucleoside triphosphate hydrolases"/>
    <property type="match status" value="1"/>
</dbReference>
<evidence type="ECO:0008006" key="2">
    <source>
        <dbReference type="Google" id="ProtNLM"/>
    </source>
</evidence>
<sequence length="237" mass="27144">MIKDSFSLRHPLERLVGSETEIIQDGGFGAILAYAGVGKTALLIQLAIYNLLSNNNVLHISLNDPVKKVGLWYKEVYRNIASQHSIEDQEQLFETLLPHRFIMTFEVEGFSVPKLEERLTELMEQNIFRPHIILIDGLPFDVSQKESLLELKTFAQNHSLKLWFTVRIQKDETPLGIPAHFNDIEYLFEKTILIQPDGKDIQLKALKGGKPDSGETELFIDPTTMLIKENKWIQQTT</sequence>
<name>E1YGM5_9BACT</name>
<evidence type="ECO:0000313" key="1">
    <source>
        <dbReference type="EMBL" id="CBX29719.1"/>
    </source>
</evidence>
<reference evidence="1" key="1">
    <citation type="journal article" date="2011" name="Environ. Microbiol.">
        <title>Genomic insights into the metabolic potential of the polycyclic aromatic hydrocarbon degrading sulfate-reducing Deltaproteobacterium N47.</title>
        <authorList>
            <person name="Bergmann F."/>
            <person name="Selesi D."/>
            <person name="Weinmaier T."/>
            <person name="Tischler P."/>
            <person name="Rattei T."/>
            <person name="Meckenstock R.U."/>
        </authorList>
    </citation>
    <scope>NUCLEOTIDE SEQUENCE</scope>
</reference>
<dbReference type="Gene3D" id="3.40.50.300">
    <property type="entry name" value="P-loop containing nucleotide triphosphate hydrolases"/>
    <property type="match status" value="1"/>
</dbReference>
<proteinExistence type="predicted"/>
<organism evidence="1">
    <name type="scientific">uncultured Desulfobacterium sp</name>
    <dbReference type="NCBI Taxonomy" id="201089"/>
    <lineage>
        <taxon>Bacteria</taxon>
        <taxon>Pseudomonadati</taxon>
        <taxon>Thermodesulfobacteriota</taxon>
        <taxon>Desulfobacteria</taxon>
        <taxon>Desulfobacterales</taxon>
        <taxon>Desulfobacteriaceae</taxon>
        <taxon>Desulfobacterium</taxon>
        <taxon>environmental samples</taxon>
    </lineage>
</organism>
<protein>
    <recommendedName>
        <fullName evidence="2">Cytoplasmic protein</fullName>
    </recommendedName>
</protein>
<accession>E1YGM5</accession>
<gene>
    <name evidence="1" type="ORF">N47_F14140</name>
</gene>
<dbReference type="EMBL" id="FR695873">
    <property type="protein sequence ID" value="CBX29719.1"/>
    <property type="molecule type" value="Genomic_DNA"/>
</dbReference>